<accession>A0ACB7TC99</accession>
<dbReference type="Proteomes" id="UP000821845">
    <property type="component" value="Chromosome 1"/>
</dbReference>
<proteinExistence type="predicted"/>
<sequence>MSLSGYMPPMCDPVDGHLLLDGGYVNNLPADIMREMGAETIIAVDVGSQDDTDLTNYGDCLSGWWLLFKRWNPISNTIPSLPEIQSRLAYVSCVRQLEEVKTSDYCTYVRPPIDRYKTLQFGSFDEIMEAGKEGRPTTFTDLAEMVCAIKQPQKGRSSGLPSSTFLARCGVLLE</sequence>
<keyword evidence="2" id="KW-1185">Reference proteome</keyword>
<name>A0ACB7TC99_HYAAI</name>
<protein>
    <submittedName>
        <fullName evidence="1">Uncharacterized protein</fullName>
    </submittedName>
</protein>
<gene>
    <name evidence="1" type="ORF">HPB50_003155</name>
</gene>
<comment type="caution">
    <text evidence="1">The sequence shown here is derived from an EMBL/GenBank/DDBJ whole genome shotgun (WGS) entry which is preliminary data.</text>
</comment>
<dbReference type="EMBL" id="CM023481">
    <property type="protein sequence ID" value="KAH6944445.1"/>
    <property type="molecule type" value="Genomic_DNA"/>
</dbReference>
<reference evidence="1" key="1">
    <citation type="submission" date="2020-05" db="EMBL/GenBank/DDBJ databases">
        <title>Large-scale comparative analyses of tick genomes elucidate their genetic diversity and vector capacities.</title>
        <authorList>
            <person name="Jia N."/>
            <person name="Wang J."/>
            <person name="Shi W."/>
            <person name="Du L."/>
            <person name="Sun Y."/>
            <person name="Zhan W."/>
            <person name="Jiang J."/>
            <person name="Wang Q."/>
            <person name="Zhang B."/>
            <person name="Ji P."/>
            <person name="Sakyi L.B."/>
            <person name="Cui X."/>
            <person name="Yuan T."/>
            <person name="Jiang B."/>
            <person name="Yang W."/>
            <person name="Lam T.T.-Y."/>
            <person name="Chang Q."/>
            <person name="Ding S."/>
            <person name="Wang X."/>
            <person name="Zhu J."/>
            <person name="Ruan X."/>
            <person name="Zhao L."/>
            <person name="Wei J."/>
            <person name="Que T."/>
            <person name="Du C."/>
            <person name="Cheng J."/>
            <person name="Dai P."/>
            <person name="Han X."/>
            <person name="Huang E."/>
            <person name="Gao Y."/>
            <person name="Liu J."/>
            <person name="Shao H."/>
            <person name="Ye R."/>
            <person name="Li L."/>
            <person name="Wei W."/>
            <person name="Wang X."/>
            <person name="Wang C."/>
            <person name="Yang T."/>
            <person name="Huo Q."/>
            <person name="Li W."/>
            <person name="Guo W."/>
            <person name="Chen H."/>
            <person name="Zhou L."/>
            <person name="Ni X."/>
            <person name="Tian J."/>
            <person name="Zhou Y."/>
            <person name="Sheng Y."/>
            <person name="Liu T."/>
            <person name="Pan Y."/>
            <person name="Xia L."/>
            <person name="Li J."/>
            <person name="Zhao F."/>
            <person name="Cao W."/>
        </authorList>
    </citation>
    <scope>NUCLEOTIDE SEQUENCE</scope>
    <source>
        <strain evidence="1">Hyas-2018</strain>
    </source>
</reference>
<organism evidence="1 2">
    <name type="scientific">Hyalomma asiaticum</name>
    <name type="common">Tick</name>
    <dbReference type="NCBI Taxonomy" id="266040"/>
    <lineage>
        <taxon>Eukaryota</taxon>
        <taxon>Metazoa</taxon>
        <taxon>Ecdysozoa</taxon>
        <taxon>Arthropoda</taxon>
        <taxon>Chelicerata</taxon>
        <taxon>Arachnida</taxon>
        <taxon>Acari</taxon>
        <taxon>Parasitiformes</taxon>
        <taxon>Ixodida</taxon>
        <taxon>Ixodoidea</taxon>
        <taxon>Ixodidae</taxon>
        <taxon>Hyalomminae</taxon>
        <taxon>Hyalomma</taxon>
    </lineage>
</organism>
<evidence type="ECO:0000313" key="1">
    <source>
        <dbReference type="EMBL" id="KAH6944445.1"/>
    </source>
</evidence>
<evidence type="ECO:0000313" key="2">
    <source>
        <dbReference type="Proteomes" id="UP000821845"/>
    </source>
</evidence>